<name>A0A914L7H0_MELIC</name>
<organism evidence="1 2">
    <name type="scientific">Meloidogyne incognita</name>
    <name type="common">Southern root-knot nematode worm</name>
    <name type="synonym">Oxyuris incognita</name>
    <dbReference type="NCBI Taxonomy" id="6306"/>
    <lineage>
        <taxon>Eukaryota</taxon>
        <taxon>Metazoa</taxon>
        <taxon>Ecdysozoa</taxon>
        <taxon>Nematoda</taxon>
        <taxon>Chromadorea</taxon>
        <taxon>Rhabditida</taxon>
        <taxon>Tylenchina</taxon>
        <taxon>Tylenchomorpha</taxon>
        <taxon>Tylenchoidea</taxon>
        <taxon>Meloidogynidae</taxon>
        <taxon>Meloidogyninae</taxon>
        <taxon>Meloidogyne</taxon>
        <taxon>Meloidogyne incognita group</taxon>
    </lineage>
</organism>
<reference evidence="2" key="1">
    <citation type="submission" date="2022-11" db="UniProtKB">
        <authorList>
            <consortium name="WormBaseParasite"/>
        </authorList>
    </citation>
    <scope>IDENTIFICATION</scope>
</reference>
<evidence type="ECO:0000313" key="1">
    <source>
        <dbReference type="Proteomes" id="UP000887563"/>
    </source>
</evidence>
<dbReference type="Proteomes" id="UP000887563">
    <property type="component" value="Unplaced"/>
</dbReference>
<proteinExistence type="predicted"/>
<accession>A0A914L7H0</accession>
<dbReference type="AlphaFoldDB" id="A0A914L7H0"/>
<dbReference type="WBParaSite" id="Minc3s00320g10138">
    <property type="protein sequence ID" value="Minc3s00320g10138"/>
    <property type="gene ID" value="Minc3s00320g10138"/>
</dbReference>
<sequence>MCFPSPSSISTVFQLLYKFADIGIAYTTTMFSILPPISNERQKNAWKKNAAEKRT</sequence>
<evidence type="ECO:0000313" key="2">
    <source>
        <dbReference type="WBParaSite" id="Minc3s00320g10138"/>
    </source>
</evidence>
<protein>
    <submittedName>
        <fullName evidence="2">Uncharacterized protein</fullName>
    </submittedName>
</protein>
<keyword evidence="1" id="KW-1185">Reference proteome</keyword>